<sequence length="235" mass="26526">MLFRTKIPKKYARYVAIEIPKIPTRIPGTIKEPQPLATAIPDAVSKYHNKMHCYLNKSKPEDARRHVDNVPYAPTRTQYSKKYLFPHQNKPNANNTIKYNAQITLSAATPAATTDGETPSASDTATDELNEQLKEKLDYQRPKEPVAKRAVHMPHWSSGDTRGNFKLDLATTTRRLKLKLKVGVFCDDEKRDVSTMGYLKLKPTNVCNICGKRTMEAEMTMHKPSPSATPTTPLM</sequence>
<evidence type="ECO:0000313" key="2">
    <source>
        <dbReference type="Proteomes" id="UP000243975"/>
    </source>
</evidence>
<proteinExistence type="predicted"/>
<gene>
    <name evidence="1" type="ORF">Ccrd_011444</name>
</gene>
<dbReference type="Proteomes" id="UP000243975">
    <property type="component" value="Unassembled WGS sequence"/>
</dbReference>
<feature type="non-terminal residue" evidence="1">
    <location>
        <position position="235"/>
    </location>
</feature>
<protein>
    <submittedName>
        <fullName evidence="1">Uncharacterized protein</fullName>
    </submittedName>
</protein>
<dbReference type="Gramene" id="KVI10205">
    <property type="protein sequence ID" value="KVI10205"/>
    <property type="gene ID" value="Ccrd_011444"/>
</dbReference>
<accession>A0A103YJC1</accession>
<dbReference type="EMBL" id="LEKV01001027">
    <property type="protein sequence ID" value="KVI10205.1"/>
    <property type="molecule type" value="Genomic_DNA"/>
</dbReference>
<comment type="caution">
    <text evidence="1">The sequence shown here is derived from an EMBL/GenBank/DDBJ whole genome shotgun (WGS) entry which is preliminary data.</text>
</comment>
<dbReference type="AlphaFoldDB" id="A0A103YJC1"/>
<reference evidence="1 2" key="1">
    <citation type="journal article" date="2016" name="Sci. Rep.">
        <title>The genome sequence of the outbreeding globe artichoke constructed de novo incorporating a phase-aware low-pass sequencing strategy of F1 progeny.</title>
        <authorList>
            <person name="Scaglione D."/>
            <person name="Reyes-Chin-Wo S."/>
            <person name="Acquadro A."/>
            <person name="Froenicke L."/>
            <person name="Portis E."/>
            <person name="Beitel C."/>
            <person name="Tirone M."/>
            <person name="Mauro R."/>
            <person name="Lo Monaco A."/>
            <person name="Mauromicale G."/>
            <person name="Faccioli P."/>
            <person name="Cattivelli L."/>
            <person name="Rieseberg L."/>
            <person name="Michelmore R."/>
            <person name="Lanteri S."/>
        </authorList>
    </citation>
    <scope>NUCLEOTIDE SEQUENCE [LARGE SCALE GENOMIC DNA]</scope>
    <source>
        <strain evidence="1">2C</strain>
    </source>
</reference>
<evidence type="ECO:0000313" key="1">
    <source>
        <dbReference type="EMBL" id="KVI10205.1"/>
    </source>
</evidence>
<name>A0A103YJC1_CYNCS</name>
<organism evidence="1 2">
    <name type="scientific">Cynara cardunculus var. scolymus</name>
    <name type="common">Globe artichoke</name>
    <name type="synonym">Cynara scolymus</name>
    <dbReference type="NCBI Taxonomy" id="59895"/>
    <lineage>
        <taxon>Eukaryota</taxon>
        <taxon>Viridiplantae</taxon>
        <taxon>Streptophyta</taxon>
        <taxon>Embryophyta</taxon>
        <taxon>Tracheophyta</taxon>
        <taxon>Spermatophyta</taxon>
        <taxon>Magnoliopsida</taxon>
        <taxon>eudicotyledons</taxon>
        <taxon>Gunneridae</taxon>
        <taxon>Pentapetalae</taxon>
        <taxon>asterids</taxon>
        <taxon>campanulids</taxon>
        <taxon>Asterales</taxon>
        <taxon>Asteraceae</taxon>
        <taxon>Carduoideae</taxon>
        <taxon>Cardueae</taxon>
        <taxon>Carduinae</taxon>
        <taxon>Cynara</taxon>
    </lineage>
</organism>
<keyword evidence="2" id="KW-1185">Reference proteome</keyword>